<comment type="subunit">
    <text evidence="7">The complex comprises the extracytoplasmic solute receptor protein and the two transmembrane proteins.</text>
</comment>
<organism evidence="9 10">
    <name type="scientific">Actibacterium lipolyticum</name>
    <dbReference type="NCBI Taxonomy" id="1524263"/>
    <lineage>
        <taxon>Bacteria</taxon>
        <taxon>Pseudomonadati</taxon>
        <taxon>Pseudomonadota</taxon>
        <taxon>Alphaproteobacteria</taxon>
        <taxon>Rhodobacterales</taxon>
        <taxon>Roseobacteraceae</taxon>
        <taxon>Actibacterium</taxon>
    </lineage>
</organism>
<keyword evidence="4 7" id="KW-0812">Transmembrane</keyword>
<dbReference type="GO" id="GO:0022857">
    <property type="term" value="F:transmembrane transporter activity"/>
    <property type="evidence" value="ECO:0007669"/>
    <property type="project" value="UniProtKB-UniRule"/>
</dbReference>
<accession>A0A238JQT9</accession>
<reference evidence="10" key="1">
    <citation type="submission" date="2017-05" db="EMBL/GenBank/DDBJ databases">
        <authorList>
            <person name="Rodrigo-Torres L."/>
            <person name="Arahal R. D."/>
            <person name="Lucena T."/>
        </authorList>
    </citation>
    <scope>NUCLEOTIDE SEQUENCE [LARGE SCALE GENOMIC DNA]</scope>
    <source>
        <strain evidence="10">CECT 8621</strain>
    </source>
</reference>
<keyword evidence="3" id="KW-1003">Cell membrane</keyword>
<dbReference type="RefSeq" id="WP_235823719.1">
    <property type="nucleotide sequence ID" value="NZ_FXYE01000001.1"/>
</dbReference>
<evidence type="ECO:0000256" key="7">
    <source>
        <dbReference type="RuleBase" id="RU369079"/>
    </source>
</evidence>
<dbReference type="AlphaFoldDB" id="A0A238JQT9"/>
<feature type="transmembrane region" description="Helical" evidence="7">
    <location>
        <begin position="12"/>
        <end position="37"/>
    </location>
</feature>
<dbReference type="EMBL" id="FXYE01000001">
    <property type="protein sequence ID" value="SMX32222.1"/>
    <property type="molecule type" value="Genomic_DNA"/>
</dbReference>
<protein>
    <recommendedName>
        <fullName evidence="7">TRAP transporter small permease protein</fullName>
    </recommendedName>
</protein>
<sequence>MYRHIDNSIGWLAKAMALLGGTVLIALIAMTCISIIGRTLVPLGLSPVKGDFEWMELGVGFAIFSFLPWAQYARGHARVDLFTPAFGKTMNRMIDLIADLMMFAASSIIAWRLWLGMLDKKSYTETTFILQFPTWIAYAAGLLGAVAFVIVSAFCILRSARNLRGSTSDQY</sequence>
<keyword evidence="6 7" id="KW-0472">Membrane</keyword>
<evidence type="ECO:0000256" key="4">
    <source>
        <dbReference type="ARBA" id="ARBA00022692"/>
    </source>
</evidence>
<keyword evidence="7" id="KW-0997">Cell inner membrane</keyword>
<keyword evidence="10" id="KW-1185">Reference proteome</keyword>
<dbReference type="Proteomes" id="UP000202922">
    <property type="component" value="Unassembled WGS sequence"/>
</dbReference>
<feature type="transmembrane region" description="Helical" evidence="7">
    <location>
        <begin position="96"/>
        <end position="115"/>
    </location>
</feature>
<comment type="similarity">
    <text evidence="7">Belongs to the TRAP transporter small permease family.</text>
</comment>
<evidence type="ECO:0000259" key="8">
    <source>
        <dbReference type="Pfam" id="PF04290"/>
    </source>
</evidence>
<keyword evidence="5 7" id="KW-1133">Transmembrane helix</keyword>
<feature type="domain" description="Tripartite ATP-independent periplasmic transporters DctQ component" evidence="8">
    <location>
        <begin position="27"/>
        <end position="160"/>
    </location>
</feature>
<evidence type="ECO:0000256" key="3">
    <source>
        <dbReference type="ARBA" id="ARBA00022475"/>
    </source>
</evidence>
<name>A0A238JQT9_9RHOB</name>
<feature type="transmembrane region" description="Helical" evidence="7">
    <location>
        <begin position="135"/>
        <end position="157"/>
    </location>
</feature>
<evidence type="ECO:0000256" key="5">
    <source>
        <dbReference type="ARBA" id="ARBA00022989"/>
    </source>
</evidence>
<proteinExistence type="inferred from homology"/>
<evidence type="ECO:0000256" key="2">
    <source>
        <dbReference type="ARBA" id="ARBA00022448"/>
    </source>
</evidence>
<keyword evidence="2 7" id="KW-0813">Transport</keyword>
<dbReference type="GO" id="GO:0005886">
    <property type="term" value="C:plasma membrane"/>
    <property type="evidence" value="ECO:0007669"/>
    <property type="project" value="UniProtKB-SubCell"/>
</dbReference>
<dbReference type="InterPro" id="IPR055348">
    <property type="entry name" value="DctQ"/>
</dbReference>
<evidence type="ECO:0000313" key="10">
    <source>
        <dbReference type="Proteomes" id="UP000202922"/>
    </source>
</evidence>
<comment type="function">
    <text evidence="7">Part of the tripartite ATP-independent periplasmic (TRAP) transport system.</text>
</comment>
<gene>
    <name evidence="9" type="ORF">COL8621_00749</name>
</gene>
<comment type="subcellular location">
    <subcellularLocation>
        <location evidence="7">Cell inner membrane</location>
        <topology evidence="7">Multi-pass membrane protein</topology>
    </subcellularLocation>
    <subcellularLocation>
        <location evidence="1">Cell membrane</location>
        <topology evidence="1">Multi-pass membrane protein</topology>
    </subcellularLocation>
</comment>
<evidence type="ECO:0000313" key="9">
    <source>
        <dbReference type="EMBL" id="SMX32222.1"/>
    </source>
</evidence>
<evidence type="ECO:0000256" key="6">
    <source>
        <dbReference type="ARBA" id="ARBA00023136"/>
    </source>
</evidence>
<dbReference type="Pfam" id="PF04290">
    <property type="entry name" value="DctQ"/>
    <property type="match status" value="1"/>
</dbReference>
<feature type="transmembrane region" description="Helical" evidence="7">
    <location>
        <begin position="57"/>
        <end position="75"/>
    </location>
</feature>
<evidence type="ECO:0000256" key="1">
    <source>
        <dbReference type="ARBA" id="ARBA00004651"/>
    </source>
</evidence>